<evidence type="ECO:0000256" key="2">
    <source>
        <dbReference type="ARBA" id="ARBA00029447"/>
    </source>
</evidence>
<keyword evidence="4" id="KW-1133">Transmembrane helix</keyword>
<dbReference type="Pfam" id="PF12729">
    <property type="entry name" value="4HB_MCP_1"/>
    <property type="match status" value="1"/>
</dbReference>
<dbReference type="GO" id="GO:0007165">
    <property type="term" value="P:signal transduction"/>
    <property type="evidence" value="ECO:0007669"/>
    <property type="project" value="UniProtKB-KW"/>
</dbReference>
<name>A0A6N6MTK4_9HYPH</name>
<dbReference type="SMART" id="SM00283">
    <property type="entry name" value="MA"/>
    <property type="match status" value="1"/>
</dbReference>
<evidence type="ECO:0000313" key="8">
    <source>
        <dbReference type="Proteomes" id="UP000441523"/>
    </source>
</evidence>
<dbReference type="GO" id="GO:0006935">
    <property type="term" value="P:chemotaxis"/>
    <property type="evidence" value="ECO:0007669"/>
    <property type="project" value="InterPro"/>
</dbReference>
<comment type="similarity">
    <text evidence="2">Belongs to the methyl-accepting chemotaxis (MCP) protein family.</text>
</comment>
<dbReference type="SMART" id="SM00304">
    <property type="entry name" value="HAMP"/>
    <property type="match status" value="1"/>
</dbReference>
<evidence type="ECO:0000313" key="7">
    <source>
        <dbReference type="EMBL" id="KAB1074309.1"/>
    </source>
</evidence>
<dbReference type="InterPro" id="IPR003660">
    <property type="entry name" value="HAMP_dom"/>
</dbReference>
<comment type="caution">
    <text evidence="7">The sequence shown here is derived from an EMBL/GenBank/DDBJ whole genome shotgun (WGS) entry which is preliminary data.</text>
</comment>
<dbReference type="InterPro" id="IPR004089">
    <property type="entry name" value="MCPsignal_dom"/>
</dbReference>
<dbReference type="Pfam" id="PF00015">
    <property type="entry name" value="MCPsignal"/>
    <property type="match status" value="1"/>
</dbReference>
<reference evidence="7 8" key="1">
    <citation type="submission" date="2019-09" db="EMBL/GenBank/DDBJ databases">
        <title>YIM 132548 draft genome.</title>
        <authorList>
            <person name="Jiang L."/>
        </authorList>
    </citation>
    <scope>NUCLEOTIDE SEQUENCE [LARGE SCALE GENOMIC DNA]</scope>
    <source>
        <strain evidence="7 8">YIM 132548</strain>
    </source>
</reference>
<evidence type="ECO:0000256" key="1">
    <source>
        <dbReference type="ARBA" id="ARBA00023224"/>
    </source>
</evidence>
<dbReference type="AlphaFoldDB" id="A0A6N6MTK4"/>
<feature type="domain" description="HAMP" evidence="6">
    <location>
        <begin position="212"/>
        <end position="265"/>
    </location>
</feature>
<dbReference type="PANTHER" id="PTHR32089:SF112">
    <property type="entry name" value="LYSOZYME-LIKE PROTEIN-RELATED"/>
    <property type="match status" value="1"/>
</dbReference>
<organism evidence="7 8">
    <name type="scientific">Methylobacterium planeticum</name>
    <dbReference type="NCBI Taxonomy" id="2615211"/>
    <lineage>
        <taxon>Bacteria</taxon>
        <taxon>Pseudomonadati</taxon>
        <taxon>Pseudomonadota</taxon>
        <taxon>Alphaproteobacteria</taxon>
        <taxon>Hyphomicrobiales</taxon>
        <taxon>Methylobacteriaceae</taxon>
        <taxon>Methylobacterium</taxon>
    </lineage>
</organism>
<keyword evidence="4" id="KW-0472">Membrane</keyword>
<evidence type="ECO:0000259" key="5">
    <source>
        <dbReference type="PROSITE" id="PS50111"/>
    </source>
</evidence>
<dbReference type="PROSITE" id="PS50111">
    <property type="entry name" value="CHEMOTAXIS_TRANSDUC_2"/>
    <property type="match status" value="1"/>
</dbReference>
<gene>
    <name evidence="7" type="ORF">F6X51_07990</name>
</gene>
<evidence type="ECO:0000256" key="4">
    <source>
        <dbReference type="SAM" id="Phobius"/>
    </source>
</evidence>
<dbReference type="CDD" id="cd06225">
    <property type="entry name" value="HAMP"/>
    <property type="match status" value="1"/>
</dbReference>
<dbReference type="Gene3D" id="1.10.8.500">
    <property type="entry name" value="HAMP domain in histidine kinase"/>
    <property type="match status" value="1"/>
</dbReference>
<proteinExistence type="inferred from homology"/>
<protein>
    <submittedName>
        <fullName evidence="7">HAMP domain-containing protein</fullName>
    </submittedName>
</protein>
<dbReference type="InterPro" id="IPR024478">
    <property type="entry name" value="HlyB_4HB_MCP"/>
</dbReference>
<feature type="transmembrane region" description="Helical" evidence="4">
    <location>
        <begin position="193"/>
        <end position="214"/>
    </location>
</feature>
<keyword evidence="8" id="KW-1185">Reference proteome</keyword>
<dbReference type="EMBL" id="VZZJ01000005">
    <property type="protein sequence ID" value="KAB1074309.1"/>
    <property type="molecule type" value="Genomic_DNA"/>
</dbReference>
<dbReference type="Gene3D" id="1.10.287.950">
    <property type="entry name" value="Methyl-accepting chemotaxis protein"/>
    <property type="match status" value="1"/>
</dbReference>
<dbReference type="PROSITE" id="PS50885">
    <property type="entry name" value="HAMP"/>
    <property type="match status" value="1"/>
</dbReference>
<dbReference type="Pfam" id="PF00672">
    <property type="entry name" value="HAMP"/>
    <property type="match status" value="1"/>
</dbReference>
<dbReference type="GO" id="GO:0004888">
    <property type="term" value="F:transmembrane signaling receptor activity"/>
    <property type="evidence" value="ECO:0007669"/>
    <property type="project" value="InterPro"/>
</dbReference>
<keyword evidence="4" id="KW-0812">Transmembrane</keyword>
<sequence length="562" mass="57294">MRISIKTALTALFALLALVVAGQGALTLAKLAAIRQGVTSVATNWLPSVATINEISSAVDKARLRQYRLATTSPRDPKLQDTYRQQYLEALESVAGARKRYEPLISSPEERALYDRFVAAWSRFERDGLTLIELVDAGQQAQALAELTKPEAVTFFTGLSKILAEDVALNREGAQRDADAGVANADAASSATAVAVGLALAVALGAMLFGLFRISRPITGMTRAMGRLAEGDAGVAVPGTGRRDEIGAMAAAVQVFKDNLVRARALEAETALARAGAEVQRKAAMREMADGFEAAVSGIVGSVASAATELQATAQTMTATATETASQSTTVAAAAEEAASNVNTVAAAAEELGSSVAEIGRQVDGSAGLAQVAVTEAGQTAALVQDLSHAAAKIGDVVAIISTIAGQTNLLALNATIEAARAGEAGRGFAVVAAEVKELANQTARATDEITSQISRIQGSTGQAVTAIGGIAARIQEISSVATMIAAGVEEQGAATQEIVRNVSQAAAGTGEVTANIAGVASAAEETGAAASQVLISASELSRQSEHLGAEVARFLATVRAA</sequence>
<dbReference type="GO" id="GO:0016020">
    <property type="term" value="C:membrane"/>
    <property type="evidence" value="ECO:0007669"/>
    <property type="project" value="InterPro"/>
</dbReference>
<evidence type="ECO:0000259" key="6">
    <source>
        <dbReference type="PROSITE" id="PS50885"/>
    </source>
</evidence>
<dbReference type="SUPFAM" id="SSF58104">
    <property type="entry name" value="Methyl-accepting chemotaxis protein (MCP) signaling domain"/>
    <property type="match status" value="1"/>
</dbReference>
<keyword evidence="1 3" id="KW-0807">Transducer</keyword>
<feature type="domain" description="Methyl-accepting transducer" evidence="5">
    <location>
        <begin position="306"/>
        <end position="542"/>
    </location>
</feature>
<dbReference type="PANTHER" id="PTHR32089">
    <property type="entry name" value="METHYL-ACCEPTING CHEMOTAXIS PROTEIN MCPB"/>
    <property type="match status" value="1"/>
</dbReference>
<dbReference type="RefSeq" id="WP_150962706.1">
    <property type="nucleotide sequence ID" value="NZ_VZZJ01000005.1"/>
</dbReference>
<dbReference type="InterPro" id="IPR004090">
    <property type="entry name" value="Chemotax_Me-accpt_rcpt"/>
</dbReference>
<dbReference type="Proteomes" id="UP000441523">
    <property type="component" value="Unassembled WGS sequence"/>
</dbReference>
<accession>A0A6N6MTK4</accession>
<dbReference type="PRINTS" id="PR00260">
    <property type="entry name" value="CHEMTRNSDUCR"/>
</dbReference>
<evidence type="ECO:0000256" key="3">
    <source>
        <dbReference type="PROSITE-ProRule" id="PRU00284"/>
    </source>
</evidence>